<reference evidence="2" key="1">
    <citation type="submission" date="2022-10" db="EMBL/GenBank/DDBJ databases">
        <authorList>
            <person name="Chen Y."/>
            <person name="Dougan E. K."/>
            <person name="Chan C."/>
            <person name="Rhodes N."/>
            <person name="Thang M."/>
        </authorList>
    </citation>
    <scope>NUCLEOTIDE SEQUENCE</scope>
</reference>
<evidence type="ECO:0000313" key="4">
    <source>
        <dbReference type="Proteomes" id="UP001152797"/>
    </source>
</evidence>
<reference evidence="3 4" key="2">
    <citation type="submission" date="2024-05" db="EMBL/GenBank/DDBJ databases">
        <authorList>
            <person name="Chen Y."/>
            <person name="Shah S."/>
            <person name="Dougan E. K."/>
            <person name="Thang M."/>
            <person name="Chan C."/>
        </authorList>
    </citation>
    <scope>NUCLEOTIDE SEQUENCE [LARGE SCALE GENOMIC DNA]</scope>
</reference>
<name>A0A9P1G902_9DINO</name>
<accession>A0A9P1G902</accession>
<keyword evidence="4" id="KW-1185">Reference proteome</keyword>
<feature type="compositionally biased region" description="Low complexity" evidence="1">
    <location>
        <begin position="209"/>
        <end position="224"/>
    </location>
</feature>
<evidence type="ECO:0000313" key="2">
    <source>
        <dbReference type="EMBL" id="CAI4005410.1"/>
    </source>
</evidence>
<dbReference type="OrthoDB" id="474976at2759"/>
<dbReference type="EMBL" id="CAMXCT030003623">
    <property type="protein sequence ID" value="CAL4792722.1"/>
    <property type="molecule type" value="Genomic_DNA"/>
</dbReference>
<protein>
    <submittedName>
        <fullName evidence="3">UBA domain-containing protein</fullName>
    </submittedName>
</protein>
<organism evidence="2">
    <name type="scientific">Cladocopium goreaui</name>
    <dbReference type="NCBI Taxonomy" id="2562237"/>
    <lineage>
        <taxon>Eukaryota</taxon>
        <taxon>Sar</taxon>
        <taxon>Alveolata</taxon>
        <taxon>Dinophyceae</taxon>
        <taxon>Suessiales</taxon>
        <taxon>Symbiodiniaceae</taxon>
        <taxon>Cladocopium</taxon>
    </lineage>
</organism>
<feature type="region of interest" description="Disordered" evidence="1">
    <location>
        <begin position="204"/>
        <end position="224"/>
    </location>
</feature>
<feature type="region of interest" description="Disordered" evidence="1">
    <location>
        <begin position="260"/>
        <end position="302"/>
    </location>
</feature>
<evidence type="ECO:0000313" key="3">
    <source>
        <dbReference type="EMBL" id="CAL4792722.1"/>
    </source>
</evidence>
<dbReference type="AlphaFoldDB" id="A0A9P1G902"/>
<dbReference type="Proteomes" id="UP001152797">
    <property type="component" value="Unassembled WGS sequence"/>
</dbReference>
<proteinExistence type="predicted"/>
<feature type="compositionally biased region" description="Acidic residues" evidence="1">
    <location>
        <begin position="293"/>
        <end position="302"/>
    </location>
</feature>
<evidence type="ECO:0000256" key="1">
    <source>
        <dbReference type="SAM" id="MobiDB-lite"/>
    </source>
</evidence>
<gene>
    <name evidence="2" type="ORF">C1SCF055_LOCUS31132</name>
</gene>
<comment type="caution">
    <text evidence="2">The sequence shown here is derived from an EMBL/GenBank/DDBJ whole genome shotgun (WGS) entry which is preliminary data.</text>
</comment>
<dbReference type="EMBL" id="CAMXCT020003623">
    <property type="protein sequence ID" value="CAL1158785.1"/>
    <property type="molecule type" value="Genomic_DNA"/>
</dbReference>
<dbReference type="EMBL" id="CAMXCT010003623">
    <property type="protein sequence ID" value="CAI4005410.1"/>
    <property type="molecule type" value="Genomic_DNA"/>
</dbReference>
<sequence>MAGARYLEQVSLEDVAATSLVNVWLGESEEDGGLQQERLALRADGTFYHRVCHSIESVGAATECSGRWAVHKVRYLGADLHLAFAGCRRSNTLIAERLVVCGQNPAVNGFVGASCRLYPEQRNAAAAARTISSGAEGGANLSGEMDEAGSDASVEEVTEEDVTLLSESTGQSRNRCLAALLDVASVGSGTARLEMAAEKLMREMEEAPSDPTTSPSFAPASAATAPNPEAVSALVSCTGRSEAACRAALAKHPNVDAAAEHLLTELEPDLVPEPAEPPPKRLRAEPAGIETGTMEETENPPG</sequence>